<sequence length="189" mass="22965">MRILVILLLLCNLTFGQKIYTYTIDLPYPDRVENDSVKDYISKADSVWKKYYKEGFNRVDLEYNNNISLQLIYDSLGNGEKFIEFFSDTIGVELNYSKKSKSYLLKQYEWYYGFSSHLEYWYTNENLFEYWRYDDSENLEKIIRIKKGEDLKTIEITDIKNFQESTVKYTYRKVDKKWILDDTKKVFQE</sequence>
<dbReference type="Proteomes" id="UP000470771">
    <property type="component" value="Unassembled WGS sequence"/>
</dbReference>
<gene>
    <name evidence="1" type="ORF">GQN54_10290</name>
</gene>
<organism evidence="1 2">
    <name type="scientific">Acidiluteibacter ferrifornacis</name>
    <dbReference type="NCBI Taxonomy" id="2692424"/>
    <lineage>
        <taxon>Bacteria</taxon>
        <taxon>Pseudomonadati</taxon>
        <taxon>Bacteroidota</taxon>
        <taxon>Flavobacteriia</taxon>
        <taxon>Flavobacteriales</taxon>
        <taxon>Cryomorphaceae</taxon>
        <taxon>Acidiluteibacter</taxon>
    </lineage>
</organism>
<comment type="caution">
    <text evidence="1">The sequence shown here is derived from an EMBL/GenBank/DDBJ whole genome shotgun (WGS) entry which is preliminary data.</text>
</comment>
<keyword evidence="2" id="KW-1185">Reference proteome</keyword>
<accession>A0A6N9NN42</accession>
<name>A0A6N9NN42_9FLAO</name>
<reference evidence="1 2" key="1">
    <citation type="submission" date="2019-12" db="EMBL/GenBank/DDBJ databases">
        <authorList>
            <person name="Zhao J."/>
        </authorList>
    </citation>
    <scope>NUCLEOTIDE SEQUENCE [LARGE SCALE GENOMIC DNA]</scope>
    <source>
        <strain evidence="1 2">S-15</strain>
    </source>
</reference>
<proteinExistence type="predicted"/>
<dbReference type="EMBL" id="WWNE01000007">
    <property type="protein sequence ID" value="NBG66507.1"/>
    <property type="molecule type" value="Genomic_DNA"/>
</dbReference>
<dbReference type="RefSeq" id="WP_160633452.1">
    <property type="nucleotide sequence ID" value="NZ_WWNE01000007.1"/>
</dbReference>
<protein>
    <submittedName>
        <fullName evidence="1">Uncharacterized protein</fullName>
    </submittedName>
</protein>
<evidence type="ECO:0000313" key="2">
    <source>
        <dbReference type="Proteomes" id="UP000470771"/>
    </source>
</evidence>
<evidence type="ECO:0000313" key="1">
    <source>
        <dbReference type="EMBL" id="NBG66507.1"/>
    </source>
</evidence>
<dbReference type="AlphaFoldDB" id="A0A6N9NN42"/>